<name>A0A0F0LID8_9MICO</name>
<dbReference type="InterPro" id="IPR011235">
    <property type="entry name" value="MepB-like"/>
</dbReference>
<proteinExistence type="predicted"/>
<accession>A0A0F0LID8</accession>
<keyword evidence="2" id="KW-1185">Reference proteome</keyword>
<evidence type="ECO:0000313" key="1">
    <source>
        <dbReference type="EMBL" id="KJL32908.1"/>
    </source>
</evidence>
<organism evidence="1 2">
    <name type="scientific">Microbacterium azadirachtae</name>
    <dbReference type="NCBI Taxonomy" id="582680"/>
    <lineage>
        <taxon>Bacteria</taxon>
        <taxon>Bacillati</taxon>
        <taxon>Actinomycetota</taxon>
        <taxon>Actinomycetes</taxon>
        <taxon>Micrococcales</taxon>
        <taxon>Microbacteriaceae</taxon>
        <taxon>Microbacterium</taxon>
    </lineage>
</organism>
<sequence>MGARRLRSTTASRNARYVGGMRFPAFEAYAAVRRMPVAVTPASQNSDYESGVARIGDEKWHIRTARNTPTKPGAFVAFWQRDADGATAPFGDDDLAAGLYVFVEQQGRRGVFRFTSAHLAALGITSGKHPGKRGFRIYPNWCDELNAQATATQRAQGSAFQEY</sequence>
<dbReference type="Proteomes" id="UP000033740">
    <property type="component" value="Unassembled WGS sequence"/>
</dbReference>
<dbReference type="STRING" id="582680.RS86_02081"/>
<gene>
    <name evidence="1" type="ORF">RS86_02081</name>
</gene>
<dbReference type="AlphaFoldDB" id="A0A0F0LID8"/>
<dbReference type="Gene3D" id="3.40.1350.140">
    <property type="entry name" value="MepB-like"/>
    <property type="match status" value="1"/>
</dbReference>
<comment type="caution">
    <text evidence="1">The sequence shown here is derived from an EMBL/GenBank/DDBJ whole genome shotgun (WGS) entry which is preliminary data.</text>
</comment>
<reference evidence="1 2" key="1">
    <citation type="submission" date="2015-02" db="EMBL/GenBank/DDBJ databases">
        <title>Draft genome sequences of ten Microbacterium spp. with emphasis on heavy metal contaminated environments.</title>
        <authorList>
            <person name="Corretto E."/>
        </authorList>
    </citation>
    <scope>NUCLEOTIDE SEQUENCE [LARGE SCALE GENOMIC DNA]</scope>
    <source>
        <strain evidence="1 2">ARN176</strain>
    </source>
</reference>
<evidence type="ECO:0000313" key="2">
    <source>
        <dbReference type="Proteomes" id="UP000033740"/>
    </source>
</evidence>
<dbReference type="InterPro" id="IPR038231">
    <property type="entry name" value="MepB-like_sf"/>
</dbReference>
<dbReference type="Pfam" id="PF08877">
    <property type="entry name" value="MepB-like"/>
    <property type="match status" value="1"/>
</dbReference>
<dbReference type="EMBL" id="JYIX01000035">
    <property type="protein sequence ID" value="KJL32908.1"/>
    <property type="molecule type" value="Genomic_DNA"/>
</dbReference>
<dbReference type="PATRIC" id="fig|582680.6.peg.2147"/>
<protein>
    <submittedName>
        <fullName evidence="1">MepB protein</fullName>
    </submittedName>
</protein>